<dbReference type="InterPro" id="IPR013083">
    <property type="entry name" value="Znf_RING/FYVE/PHD"/>
</dbReference>
<dbReference type="PANTHER" id="PTHR47636">
    <property type="entry name" value="TRANSCRIPTIONAL REGULATORY PROTEIN RCO1"/>
    <property type="match status" value="1"/>
</dbReference>
<dbReference type="EMBL" id="KV454011">
    <property type="protein sequence ID" value="ODV97701.1"/>
    <property type="molecule type" value="Genomic_DNA"/>
</dbReference>
<dbReference type="GO" id="GO:0032221">
    <property type="term" value="C:Rpd3S complex"/>
    <property type="evidence" value="ECO:0007669"/>
    <property type="project" value="TreeGrafter"/>
</dbReference>
<evidence type="ECO:0000256" key="2">
    <source>
        <dbReference type="ARBA" id="ARBA00022771"/>
    </source>
</evidence>
<dbReference type="InterPro" id="IPR052819">
    <property type="entry name" value="Chromatin_regulatory_protein"/>
</dbReference>
<dbReference type="CDD" id="cd15534">
    <property type="entry name" value="PHD2_PHF12_Rco1"/>
    <property type="match status" value="1"/>
</dbReference>
<evidence type="ECO:0000256" key="3">
    <source>
        <dbReference type="ARBA" id="ARBA00022833"/>
    </source>
</evidence>
<accession>A0A1E4U128</accession>
<proteinExistence type="predicted"/>
<dbReference type="InterPro" id="IPR019787">
    <property type="entry name" value="Znf_PHD-finger"/>
</dbReference>
<evidence type="ECO:0000313" key="6">
    <source>
        <dbReference type="EMBL" id="ODV97701.1"/>
    </source>
</evidence>
<dbReference type="InterPro" id="IPR011011">
    <property type="entry name" value="Znf_FYVE_PHD"/>
</dbReference>
<keyword evidence="1" id="KW-0479">Metal-binding</keyword>
<gene>
    <name evidence="6" type="ORF">PACTADRAFT_47537</name>
</gene>
<evidence type="ECO:0000259" key="5">
    <source>
        <dbReference type="PROSITE" id="PS50016"/>
    </source>
</evidence>
<evidence type="ECO:0000256" key="1">
    <source>
        <dbReference type="ARBA" id="ARBA00022723"/>
    </source>
</evidence>
<keyword evidence="2 4" id="KW-0863">Zinc-finger</keyword>
<dbReference type="Proteomes" id="UP000094236">
    <property type="component" value="Unassembled WGS sequence"/>
</dbReference>
<dbReference type="SMART" id="SM00249">
    <property type="entry name" value="PHD"/>
    <property type="match status" value="2"/>
</dbReference>
<evidence type="ECO:0000313" key="7">
    <source>
        <dbReference type="Proteomes" id="UP000094236"/>
    </source>
</evidence>
<protein>
    <recommendedName>
        <fullName evidence="5">PHD-type domain-containing protein</fullName>
    </recommendedName>
</protein>
<dbReference type="AlphaFoldDB" id="A0A1E4U128"/>
<organism evidence="6 7">
    <name type="scientific">Pachysolen tannophilus NRRL Y-2460</name>
    <dbReference type="NCBI Taxonomy" id="669874"/>
    <lineage>
        <taxon>Eukaryota</taxon>
        <taxon>Fungi</taxon>
        <taxon>Dikarya</taxon>
        <taxon>Ascomycota</taxon>
        <taxon>Saccharomycotina</taxon>
        <taxon>Pichiomycetes</taxon>
        <taxon>Pachysolenaceae</taxon>
        <taxon>Pachysolen</taxon>
    </lineage>
</organism>
<name>A0A1E4U128_PACTA</name>
<feature type="domain" description="PHD-type" evidence="5">
    <location>
        <begin position="27"/>
        <end position="76"/>
    </location>
</feature>
<dbReference type="GO" id="GO:0008270">
    <property type="term" value="F:zinc ion binding"/>
    <property type="evidence" value="ECO:0007669"/>
    <property type="project" value="UniProtKB-KW"/>
</dbReference>
<dbReference type="OrthoDB" id="5876363at2759"/>
<dbReference type="SUPFAM" id="SSF57903">
    <property type="entry name" value="FYVE/PHD zinc finger"/>
    <property type="match status" value="2"/>
</dbReference>
<dbReference type="InterPro" id="IPR001965">
    <property type="entry name" value="Znf_PHD"/>
</dbReference>
<keyword evidence="3" id="KW-0862">Zinc</keyword>
<dbReference type="InterPro" id="IPR019786">
    <property type="entry name" value="Zinc_finger_PHD-type_CS"/>
</dbReference>
<keyword evidence="7" id="KW-1185">Reference proteome</keyword>
<dbReference type="STRING" id="669874.A0A1E4U128"/>
<dbReference type="GO" id="GO:0006357">
    <property type="term" value="P:regulation of transcription by RNA polymerase II"/>
    <property type="evidence" value="ECO:0007669"/>
    <property type="project" value="TreeGrafter"/>
</dbReference>
<dbReference type="PROSITE" id="PS01359">
    <property type="entry name" value="ZF_PHD_1"/>
    <property type="match status" value="1"/>
</dbReference>
<dbReference type="Gene3D" id="3.30.40.10">
    <property type="entry name" value="Zinc/RING finger domain, C3HC4 (zinc finger)"/>
    <property type="match status" value="2"/>
</dbReference>
<dbReference type="PANTHER" id="PTHR47636:SF1">
    <property type="entry name" value="TRANSCRIPTIONAL REGULATORY PROTEIN RCO1"/>
    <property type="match status" value="1"/>
</dbReference>
<dbReference type="Pfam" id="PF00628">
    <property type="entry name" value="PHD"/>
    <property type="match status" value="2"/>
</dbReference>
<dbReference type="PROSITE" id="PS50016">
    <property type="entry name" value="ZF_PHD_2"/>
    <property type="match status" value="1"/>
</dbReference>
<reference evidence="7" key="1">
    <citation type="submission" date="2016-05" db="EMBL/GenBank/DDBJ databases">
        <title>Comparative genomics of biotechnologically important yeasts.</title>
        <authorList>
            <consortium name="DOE Joint Genome Institute"/>
            <person name="Riley R."/>
            <person name="Haridas S."/>
            <person name="Wolfe K.H."/>
            <person name="Lopes M.R."/>
            <person name="Hittinger C.T."/>
            <person name="Goker M."/>
            <person name="Salamov A."/>
            <person name="Wisecaver J."/>
            <person name="Long T.M."/>
            <person name="Aerts A.L."/>
            <person name="Barry K."/>
            <person name="Choi C."/>
            <person name="Clum A."/>
            <person name="Coughlan A.Y."/>
            <person name="Deshpande S."/>
            <person name="Douglass A.P."/>
            <person name="Hanson S.J."/>
            <person name="Klenk H.-P."/>
            <person name="Labutti K."/>
            <person name="Lapidus A."/>
            <person name="Lindquist E."/>
            <person name="Lipzen A."/>
            <person name="Meier-Kolthoff J.P."/>
            <person name="Ohm R.A."/>
            <person name="Otillar R.P."/>
            <person name="Pangilinan J."/>
            <person name="Peng Y."/>
            <person name="Rokas A."/>
            <person name="Rosa C.A."/>
            <person name="Scheuner C."/>
            <person name="Sibirny A.A."/>
            <person name="Slot J.C."/>
            <person name="Stielow J.B."/>
            <person name="Sun H."/>
            <person name="Kurtzman C.P."/>
            <person name="Blackwell M."/>
            <person name="Grigoriev I.V."/>
            <person name="Jeffries T.W."/>
        </authorList>
    </citation>
    <scope>NUCLEOTIDE SEQUENCE [LARGE SCALE GENOMIC DNA]</scope>
    <source>
        <strain evidence="7">NRRL Y-2460</strain>
    </source>
</reference>
<sequence length="410" mass="47393">MAKKKKIIIQLLKKKKKKKKRKTKDNDDFCSACGGSGIFLCCESCPKSFHFLCCDPPFDDATLPEGSWYCNECKAKYSKPKKYKVGIFSKLLNQCELRNPRRFQLPRKLRESTFENITTGKFGEYRDNSMKPEKQVKIGKLEESDPINIYDKNGAPLLCYKCGKSGLEKQIVKCEYCDLSWHLDCLTPPLPAIKTLGTKWKCPNHSDDLSLPHGRRFKKSKILDVSLLRGFKNNGDVEILNLEDEDYENVVQLPTPDYFNSYYKAGEIHAPVCEELEKIVTMNNIVYRIPERGIILDFIDNAKIRKVQELEKMEKSNHEIIQKIGNDETKKNYIASLAEFKKQQRVQADFEELVNISIAELEKNAKTADKAKQINSIKDFNDNELKELINIKKLIELKGKDRLLEFLIKE</sequence>
<dbReference type="CDD" id="cd15535">
    <property type="entry name" value="PHD1_Rco1"/>
    <property type="match status" value="1"/>
</dbReference>
<evidence type="ECO:0000256" key="4">
    <source>
        <dbReference type="PROSITE-ProRule" id="PRU00146"/>
    </source>
</evidence>